<evidence type="ECO:0000313" key="4">
    <source>
        <dbReference type="Proteomes" id="UP000050416"/>
    </source>
</evidence>
<dbReference type="InterPro" id="IPR016195">
    <property type="entry name" value="Pol/histidinol_Pase-like"/>
</dbReference>
<dbReference type="PROSITE" id="PS51257">
    <property type="entry name" value="PROKAR_LIPOPROTEIN"/>
    <property type="match status" value="1"/>
</dbReference>
<evidence type="ECO:0000256" key="1">
    <source>
        <dbReference type="SAM" id="MobiDB-lite"/>
    </source>
</evidence>
<feature type="region of interest" description="Disordered" evidence="1">
    <location>
        <begin position="20"/>
        <end position="58"/>
    </location>
</feature>
<gene>
    <name evidence="3" type="ORF">HLUCCX14_07575</name>
</gene>
<dbReference type="Gene3D" id="2.60.40.10">
    <property type="entry name" value="Immunoglobulins"/>
    <property type="match status" value="3"/>
</dbReference>
<name>A0A0P7ZID8_9GAMM</name>
<proteinExistence type="predicted"/>
<evidence type="ECO:0000313" key="3">
    <source>
        <dbReference type="EMBL" id="KPQ29127.1"/>
    </source>
</evidence>
<dbReference type="Proteomes" id="UP000050416">
    <property type="component" value="Unassembled WGS sequence"/>
</dbReference>
<sequence>MKFQWFFLALTASLILAGCGGSSSDEAPQQNPPQAQPEQPGGPTNPEEQPPADPRVMVSAGEPQTVDEADTFSLEGSSTVSGQGDQTIVRVMWSQLSGPTAEILSEPDQNIVSYQAPQVEGGSTNLVFQFEAETFGGAIFSDTVVVTVRDTLANPLPVVDAGPDRDVIGGEAFNLTASATDENGIARVAWSLVEPDEPVIIENANTLVATVTLPRTDVAKVYRFAFQAVDHLGGASVDTVAITSLPSTTNTAPVVQSMRANPGVATGGETVILESQAVDAENDPLQYTWTQSGSDPFPVAIQNPLAPNAIIELPQLSDPAVLNFTVTVTDGALTDQRTAQLQIVPRAQPKPGLISCLFNPFQSGCPLQLVNDLIGDGGALRCNDNPFSLECPLSIIARVSPPIAECLVAPSLSGCGQILGQLADPLFVLRSLPSPQLASECTPAFDEQTFEHYVGVIHGHTGYSDGAIGTRPADALDRAKRQGLDFFGISDHSDNARIPLTVTGDCFSEQFPDCLIADKDNPVDSFRKWDATLEQVDQATNEAFTAFRGFEWTSDRFGHINVFFSGLEINAKTGPGYLISMGLFWQWFTYPDFLGGGGDGVAIFNHAGREDLIESVVSNIPGGRDPAYTFNDFEHVPSANMRVVGLEMFGKGSEYDSSGKNGSWLSYALDKGWYLGAIGSEDHHGTTWGAPSLPKTVMISRSKALPDLKEAMLARRFYAVAQNFNELRMDFRIDDEPMGARLGRPNGFAMPARFELALGDSAFDGIVEVVTRGNRIVTTLEGSQGSFDLSATEQEPYYFLRVRNPDTGRPVAFSSPIWVEAGAAPKPFCRYEAVGGRSLF</sequence>
<keyword evidence="2" id="KW-0732">Signal</keyword>
<reference evidence="3 4" key="1">
    <citation type="submission" date="2015-09" db="EMBL/GenBank/DDBJ databases">
        <title>Identification and resolution of microdiversity through metagenomic sequencing of parallel consortia.</title>
        <authorList>
            <person name="Nelson W.C."/>
            <person name="Romine M.F."/>
            <person name="Lindemann S.R."/>
        </authorList>
    </citation>
    <scope>NUCLEOTIDE SEQUENCE [LARGE SCALE GENOMIC DNA]</scope>
    <source>
        <strain evidence="3">HL-55</strain>
    </source>
</reference>
<dbReference type="EMBL" id="LJZQ01000008">
    <property type="protein sequence ID" value="KPQ29127.1"/>
    <property type="molecule type" value="Genomic_DNA"/>
</dbReference>
<dbReference type="STRING" id="1305731.GCA_000934705_00565"/>
<feature type="signal peptide" evidence="2">
    <location>
        <begin position="1"/>
        <end position="17"/>
    </location>
</feature>
<dbReference type="PATRIC" id="fig|1305731.5.peg.329"/>
<accession>A0A0P7ZID8</accession>
<dbReference type="AlphaFoldDB" id="A0A0P7ZID8"/>
<dbReference type="SUPFAM" id="SSF89550">
    <property type="entry name" value="PHP domain-like"/>
    <property type="match status" value="1"/>
</dbReference>
<feature type="chain" id="PRO_5006147208" description="Ig-like domain-containing protein" evidence="2">
    <location>
        <begin position="18"/>
        <end position="840"/>
    </location>
</feature>
<evidence type="ECO:0000256" key="2">
    <source>
        <dbReference type="SAM" id="SignalP"/>
    </source>
</evidence>
<protein>
    <recommendedName>
        <fullName evidence="5">Ig-like domain-containing protein</fullName>
    </recommendedName>
</protein>
<organism evidence="3 4">
    <name type="scientific">Marinobacter excellens HL-55</name>
    <dbReference type="NCBI Taxonomy" id="1305731"/>
    <lineage>
        <taxon>Bacteria</taxon>
        <taxon>Pseudomonadati</taxon>
        <taxon>Pseudomonadota</taxon>
        <taxon>Gammaproteobacteria</taxon>
        <taxon>Pseudomonadales</taxon>
        <taxon>Marinobacteraceae</taxon>
        <taxon>Marinobacter</taxon>
    </lineage>
</organism>
<dbReference type="Gene3D" id="3.20.20.140">
    <property type="entry name" value="Metal-dependent hydrolases"/>
    <property type="match status" value="1"/>
</dbReference>
<dbReference type="InterPro" id="IPR013783">
    <property type="entry name" value="Ig-like_fold"/>
</dbReference>
<dbReference type="Pfam" id="PF22352">
    <property type="entry name" value="K319L-like_PKD"/>
    <property type="match status" value="1"/>
</dbReference>
<comment type="caution">
    <text evidence="3">The sequence shown here is derived from an EMBL/GenBank/DDBJ whole genome shotgun (WGS) entry which is preliminary data.</text>
</comment>
<evidence type="ECO:0008006" key="5">
    <source>
        <dbReference type="Google" id="ProtNLM"/>
    </source>
</evidence>